<organism evidence="1 2">
    <name type="scientific">Pyramidobacter piscolens W5455</name>
    <dbReference type="NCBI Taxonomy" id="352165"/>
    <lineage>
        <taxon>Bacteria</taxon>
        <taxon>Thermotogati</taxon>
        <taxon>Synergistota</taxon>
        <taxon>Synergistia</taxon>
        <taxon>Synergistales</taxon>
        <taxon>Dethiosulfovibrionaceae</taxon>
        <taxon>Pyramidobacter</taxon>
    </lineage>
</organism>
<name>A0ABM9ZUT0_9BACT</name>
<sequence length="39" mass="4170">MKARTELLSAALAPRCFALSSAVFPREETTFPAMAPETG</sequence>
<dbReference type="Proteomes" id="UP000006462">
    <property type="component" value="Unassembled WGS sequence"/>
</dbReference>
<evidence type="ECO:0000313" key="1">
    <source>
        <dbReference type="EMBL" id="EFB90665.1"/>
    </source>
</evidence>
<evidence type="ECO:0000313" key="2">
    <source>
        <dbReference type="Proteomes" id="UP000006462"/>
    </source>
</evidence>
<gene>
    <name evidence="1" type="ORF">HMPREF7215_0087</name>
</gene>
<proteinExistence type="predicted"/>
<keyword evidence="2" id="KW-1185">Reference proteome</keyword>
<accession>A0ABM9ZUT0</accession>
<reference evidence="1 2" key="1">
    <citation type="submission" date="2009-12" db="EMBL/GenBank/DDBJ databases">
        <authorList>
            <person name="Shrivastava S."/>
            <person name="Madupu R."/>
            <person name="Durkin A.S."/>
            <person name="Torralba M."/>
            <person name="Methe B."/>
            <person name="Sutton G.G."/>
            <person name="Strausberg R.L."/>
            <person name="Nelson K.E."/>
        </authorList>
    </citation>
    <scope>NUCLEOTIDE SEQUENCE [LARGE SCALE GENOMIC DNA]</scope>
    <source>
        <strain evidence="1 2">W5455</strain>
    </source>
</reference>
<dbReference type="EMBL" id="ADFP01000071">
    <property type="protein sequence ID" value="EFB90665.1"/>
    <property type="molecule type" value="Genomic_DNA"/>
</dbReference>
<protein>
    <submittedName>
        <fullName evidence="1">Uncharacterized protein</fullName>
    </submittedName>
</protein>
<comment type="caution">
    <text evidence="1">The sequence shown here is derived from an EMBL/GenBank/DDBJ whole genome shotgun (WGS) entry which is preliminary data.</text>
</comment>